<dbReference type="Proteomes" id="UP001732700">
    <property type="component" value="Chromosome 1D"/>
</dbReference>
<reference evidence="1" key="2">
    <citation type="submission" date="2025-09" db="UniProtKB">
        <authorList>
            <consortium name="EnsemblPlants"/>
        </authorList>
    </citation>
    <scope>IDENTIFICATION</scope>
</reference>
<evidence type="ECO:0000313" key="1">
    <source>
        <dbReference type="EnsemblPlants" id="AVESA.00010b.r2.1DG0142960.1.CDS"/>
    </source>
</evidence>
<dbReference type="EnsemblPlants" id="AVESA.00010b.r2.1DG0142960.1">
    <property type="protein sequence ID" value="AVESA.00010b.r2.1DG0142960.1.CDS"/>
    <property type="gene ID" value="AVESA.00010b.r2.1DG0142960"/>
</dbReference>
<evidence type="ECO:0000313" key="2">
    <source>
        <dbReference type="Proteomes" id="UP001732700"/>
    </source>
</evidence>
<sequence length="868" mass="94282">MSSVATQEAASGSGSAASRNKRKFRAEPPSGELGPFGLEYPLTTDCVGFEFMSPEKAAMAAAAAAAEGVNLDLIPSACDACKGIHATAEELLECQRYVNWSDPNEAQLEEILLKSLDTTFDNAVSVITAMGYSEAAARAAVVRAAAQYSWRESLAGFGEAAVEVLKTEGDLLPRDGSSLDDMRKIEQVVLASLIAVVNEAQPFYTTGDVMFCLLMSDMNVAHACAMDYSTASLPAVGAQVIAQPAAGNCEPGTSPDLSVSIINQQTGATFRGKLTPVPPGTYNAVKADSSAAPGSPNVPNGKPSVSGKMHPVVPNGKPKEQPVAMPEHSEDQPFVAAATATQSVKDDKPFPSKRGSSKRDSLHRQKLMSFDKNSRALGSKGSLRSGKHSSSSIAALERKCRPLPDSATSSLKGSSKIGKGFAASIKGSEYAVDLSFTATGTIASIPSFDAKTTNNADPASAASTELSLSLPVPLPSPSSGDGSAPSLNHESNTEAIDPSSKINFAYDEDQKVWIPQDKKDEMVLILVQRQKELQAHMRDWTDWAMEKVMQVTRRLAKEKEELQSLRKEKEEADRLHDERHCLEESTRKKLLELESAICRANTQLDKADASACRRESENALLRHQMEVAKQHAAESAANSVELSKKDENSLKRSQHWESERALLQEQLAAEKSKLSRVQQQLQHAKEKKEQLKVRWRQEEAAKTDAIAHVSSERKDRGQIETSLRSEENFLHLKAENDMQRYKSEIRAVEQQISQLKVSLATSVAAAPKWNTDDKTRASRLPEGRKNGTTQVLAKVASAAALDIDLDDIQRDRECVMCLSEEMSVVFLPCAHQVVCAKCNDLHDKQGMKECPSCRAHIQRRVCARTAGR</sequence>
<reference evidence="1" key="1">
    <citation type="submission" date="2021-05" db="EMBL/GenBank/DDBJ databases">
        <authorList>
            <person name="Scholz U."/>
            <person name="Mascher M."/>
            <person name="Fiebig A."/>
        </authorList>
    </citation>
    <scope>NUCLEOTIDE SEQUENCE [LARGE SCALE GENOMIC DNA]</scope>
</reference>
<keyword evidence="2" id="KW-1185">Reference proteome</keyword>
<accession>A0ACD5TY31</accession>
<protein>
    <submittedName>
        <fullName evidence="1">Uncharacterized protein</fullName>
    </submittedName>
</protein>
<organism evidence="1 2">
    <name type="scientific">Avena sativa</name>
    <name type="common">Oat</name>
    <dbReference type="NCBI Taxonomy" id="4498"/>
    <lineage>
        <taxon>Eukaryota</taxon>
        <taxon>Viridiplantae</taxon>
        <taxon>Streptophyta</taxon>
        <taxon>Embryophyta</taxon>
        <taxon>Tracheophyta</taxon>
        <taxon>Spermatophyta</taxon>
        <taxon>Magnoliopsida</taxon>
        <taxon>Liliopsida</taxon>
        <taxon>Poales</taxon>
        <taxon>Poaceae</taxon>
        <taxon>BOP clade</taxon>
        <taxon>Pooideae</taxon>
        <taxon>Poodae</taxon>
        <taxon>Poeae</taxon>
        <taxon>Poeae Chloroplast Group 1 (Aveneae type)</taxon>
        <taxon>Aveninae</taxon>
        <taxon>Avena</taxon>
    </lineage>
</organism>
<proteinExistence type="predicted"/>
<name>A0ACD5TY31_AVESA</name>